<name>A0A0H4JBT1_9PROT</name>
<reference evidence="3 4" key="1">
    <citation type="submission" date="2015-03" db="EMBL/GenBank/DDBJ databases">
        <title>Comparative analysis of the OM43 clade including a novel species from Red Sea uncovers genomic and metabolic diversity among marine methylotrophs.</title>
        <authorList>
            <person name="Jimenez-Infante F."/>
            <person name="Ngugi D.K."/>
            <person name="Vinu M."/>
            <person name="Alam I."/>
            <person name="Kamau A."/>
            <person name="Blom J."/>
            <person name="Bajic V.B."/>
            <person name="Stingl U."/>
        </authorList>
    </citation>
    <scope>NUCLEOTIDE SEQUENCE [LARGE SCALE GENOMIC DNA]</scope>
    <source>
        <strain evidence="3 4">MBRSH7</strain>
    </source>
</reference>
<dbReference type="Gene3D" id="3.30.1150.10">
    <property type="match status" value="1"/>
</dbReference>
<evidence type="ECO:0000256" key="1">
    <source>
        <dbReference type="SAM" id="Coils"/>
    </source>
</evidence>
<dbReference type="Proteomes" id="UP000066549">
    <property type="component" value="Chromosome"/>
</dbReference>
<keyword evidence="2" id="KW-0472">Membrane</keyword>
<evidence type="ECO:0000256" key="2">
    <source>
        <dbReference type="SAM" id="Phobius"/>
    </source>
</evidence>
<evidence type="ECO:0008006" key="5">
    <source>
        <dbReference type="Google" id="ProtNLM"/>
    </source>
</evidence>
<feature type="coiled-coil region" evidence="1">
    <location>
        <begin position="80"/>
        <end position="157"/>
    </location>
</feature>
<evidence type="ECO:0000313" key="4">
    <source>
        <dbReference type="Proteomes" id="UP000066549"/>
    </source>
</evidence>
<evidence type="ECO:0000313" key="3">
    <source>
        <dbReference type="EMBL" id="AKO65947.1"/>
    </source>
</evidence>
<keyword evidence="1" id="KW-0175">Coiled coil</keyword>
<accession>A0A0H4JBT1</accession>
<dbReference type="AlphaFoldDB" id="A0A0H4JBT1"/>
<keyword evidence="2" id="KW-0812">Transmembrane</keyword>
<sequence length="273" mass="31530">MNYDENINLQSNLFSLLIHLSIFFVMIFTVQWSPQYPYFGEIELWEAVPTVKEQAQTPPKPKQVKPAKAEKSIPKVNQQIKDTQAEINLKKKKEKELAEKKKQEQIKKVQQELLKQEQIKQLQDQLLQQEKLEKLQKELLEQDAQNAEQEIISEDKKKSERIAIQADQDMEAGKNKSVIDKYKALIQQKIQQNVNNNLCGLDYLSLSFEITLLPSGELLNDPVLKNSSGNLSCDEAVERAIYQSEPLPVPTDPKIFTKLKKIKLKFYPNGQPQ</sequence>
<protein>
    <recommendedName>
        <fullName evidence="5">Protein TolA</fullName>
    </recommendedName>
</protein>
<gene>
    <name evidence="3" type="ORF">VI33_04330</name>
</gene>
<dbReference type="Pfam" id="PF13103">
    <property type="entry name" value="TonB_2"/>
    <property type="match status" value="1"/>
</dbReference>
<feature type="transmembrane region" description="Helical" evidence="2">
    <location>
        <begin position="12"/>
        <end position="32"/>
    </location>
</feature>
<dbReference type="OrthoDB" id="5298892at2"/>
<dbReference type="SUPFAM" id="SSF74653">
    <property type="entry name" value="TolA/TonB C-terminal domain"/>
    <property type="match status" value="1"/>
</dbReference>
<keyword evidence="2" id="KW-1133">Transmembrane helix</keyword>
<dbReference type="EMBL" id="CP011002">
    <property type="protein sequence ID" value="AKO65947.1"/>
    <property type="molecule type" value="Genomic_DNA"/>
</dbReference>
<proteinExistence type="predicted"/>
<keyword evidence="4" id="KW-1185">Reference proteome</keyword>
<organism evidence="3 4">
    <name type="scientific">Methylophilales bacterium MBRS-H7</name>
    <dbReference type="NCBI Taxonomy" id="1623450"/>
    <lineage>
        <taxon>Bacteria</taxon>
        <taxon>Pseudomonadati</taxon>
        <taxon>Pseudomonadota</taxon>
        <taxon>Betaproteobacteria</taxon>
        <taxon>Nitrosomonadales</taxon>
        <taxon>OM43 clade</taxon>
    </lineage>
</organism>